<dbReference type="InterPro" id="IPR011033">
    <property type="entry name" value="PRC_barrel-like_sf"/>
</dbReference>
<dbReference type="PANTHER" id="PTHR36505">
    <property type="entry name" value="BLR1072 PROTEIN"/>
    <property type="match status" value="1"/>
</dbReference>
<evidence type="ECO:0000256" key="1">
    <source>
        <dbReference type="SAM" id="Coils"/>
    </source>
</evidence>
<evidence type="ECO:0000259" key="3">
    <source>
        <dbReference type="Pfam" id="PF05239"/>
    </source>
</evidence>
<evidence type="ECO:0000256" key="2">
    <source>
        <dbReference type="SAM" id="SignalP"/>
    </source>
</evidence>
<name>A0A318GX16_9BURK</name>
<keyword evidence="1" id="KW-0175">Coiled coil</keyword>
<sequence length="226" mass="23885">MNKMLLIATFALTGTGLTVATAAAQVAGTSTTVEASVTTATQVARGWSVRKTLLGKTVYNDTGARIGKVEDLIVAPERNVTYVIVGAGGFIGIGRHDVAVPVSQIRDQGGRLVMTGATKESLQALPGFDDTSDTSRRDQFVAAAEQDVARAKVRIAELQKQSAAAAAADVKVRIDQQIAALQQELQASEEMLGQMKRAGARRWKEFEANVNAATARLRKSLDSTAG</sequence>
<organism evidence="4 5">
    <name type="scientific">Sphaerotilus hippei</name>
    <dbReference type="NCBI Taxonomy" id="744406"/>
    <lineage>
        <taxon>Bacteria</taxon>
        <taxon>Pseudomonadati</taxon>
        <taxon>Pseudomonadota</taxon>
        <taxon>Betaproteobacteria</taxon>
        <taxon>Burkholderiales</taxon>
        <taxon>Sphaerotilaceae</taxon>
        <taxon>Sphaerotilus</taxon>
    </lineage>
</organism>
<dbReference type="InterPro" id="IPR027275">
    <property type="entry name" value="PRC-brl_dom"/>
</dbReference>
<dbReference type="PANTHER" id="PTHR36505:SF1">
    <property type="entry name" value="BLR1072 PROTEIN"/>
    <property type="match status" value="1"/>
</dbReference>
<comment type="caution">
    <text evidence="4">The sequence shown here is derived from an EMBL/GenBank/DDBJ whole genome shotgun (WGS) entry which is preliminary data.</text>
</comment>
<feature type="coiled-coil region" evidence="1">
    <location>
        <begin position="141"/>
        <end position="198"/>
    </location>
</feature>
<keyword evidence="2" id="KW-0732">Signal</keyword>
<feature type="domain" description="PRC-barrel" evidence="3">
    <location>
        <begin position="52"/>
        <end position="115"/>
    </location>
</feature>
<evidence type="ECO:0000313" key="5">
    <source>
        <dbReference type="Proteomes" id="UP000247811"/>
    </source>
</evidence>
<dbReference type="EMBL" id="QJJS01000016">
    <property type="protein sequence ID" value="PXW93988.1"/>
    <property type="molecule type" value="Genomic_DNA"/>
</dbReference>
<dbReference type="Pfam" id="PF05239">
    <property type="entry name" value="PRC"/>
    <property type="match status" value="1"/>
</dbReference>
<evidence type="ECO:0000313" key="4">
    <source>
        <dbReference type="EMBL" id="PXW93988.1"/>
    </source>
</evidence>
<dbReference type="AlphaFoldDB" id="A0A318GX16"/>
<feature type="signal peptide" evidence="2">
    <location>
        <begin position="1"/>
        <end position="20"/>
    </location>
</feature>
<gene>
    <name evidence="4" type="ORF">C7444_11621</name>
</gene>
<reference evidence="4 5" key="1">
    <citation type="submission" date="2018-05" db="EMBL/GenBank/DDBJ databases">
        <title>Genomic Encyclopedia of Type Strains, Phase IV (KMG-IV): sequencing the most valuable type-strain genomes for metagenomic binning, comparative biology and taxonomic classification.</title>
        <authorList>
            <person name="Goeker M."/>
        </authorList>
    </citation>
    <scope>NUCLEOTIDE SEQUENCE [LARGE SCALE GENOMIC DNA]</scope>
    <source>
        <strain evidence="4 5">DSM 566</strain>
    </source>
</reference>
<dbReference type="Proteomes" id="UP000247811">
    <property type="component" value="Unassembled WGS sequence"/>
</dbReference>
<feature type="chain" id="PRO_5016418164" evidence="2">
    <location>
        <begin position="21"/>
        <end position="226"/>
    </location>
</feature>
<proteinExistence type="predicted"/>
<accession>A0A318GX16</accession>
<dbReference type="RefSeq" id="WP_110401748.1">
    <property type="nucleotide sequence ID" value="NZ_QJJS01000016.1"/>
</dbReference>
<dbReference type="OrthoDB" id="8759924at2"/>
<dbReference type="SUPFAM" id="SSF50346">
    <property type="entry name" value="PRC-barrel domain"/>
    <property type="match status" value="1"/>
</dbReference>
<dbReference type="Gene3D" id="2.30.30.240">
    <property type="entry name" value="PRC-barrel domain"/>
    <property type="match status" value="1"/>
</dbReference>
<protein>
    <submittedName>
        <fullName evidence="4">PRC-barrel domain protein</fullName>
    </submittedName>
</protein>
<keyword evidence="5" id="KW-1185">Reference proteome</keyword>